<organism evidence="4">
    <name type="scientific">Arion vulgaris</name>
    <dbReference type="NCBI Taxonomy" id="1028688"/>
    <lineage>
        <taxon>Eukaryota</taxon>
        <taxon>Metazoa</taxon>
        <taxon>Spiralia</taxon>
        <taxon>Lophotrochozoa</taxon>
        <taxon>Mollusca</taxon>
        <taxon>Gastropoda</taxon>
        <taxon>Heterobranchia</taxon>
        <taxon>Euthyneura</taxon>
        <taxon>Panpulmonata</taxon>
        <taxon>Eupulmonata</taxon>
        <taxon>Stylommatophora</taxon>
        <taxon>Helicina</taxon>
        <taxon>Arionoidea</taxon>
        <taxon>Arionidae</taxon>
        <taxon>Arion</taxon>
    </lineage>
</organism>
<proteinExistence type="predicted"/>
<name>A0A0B7ACZ5_9EUPU</name>
<evidence type="ECO:0000259" key="2">
    <source>
        <dbReference type="PROSITE" id="PS50222"/>
    </source>
</evidence>
<reference evidence="4" key="1">
    <citation type="submission" date="2014-12" db="EMBL/GenBank/DDBJ databases">
        <title>Insight into the proteome of Arion vulgaris.</title>
        <authorList>
            <person name="Aradska J."/>
            <person name="Bulat T."/>
            <person name="Smidak R."/>
            <person name="Sarate P."/>
            <person name="Gangsoo J."/>
            <person name="Sialana F."/>
            <person name="Bilban M."/>
            <person name="Lubec G."/>
        </authorList>
    </citation>
    <scope>NUCLEOTIDE SEQUENCE</scope>
    <source>
        <tissue evidence="4">Skin</tissue>
    </source>
</reference>
<gene>
    <name evidence="4" type="primary">ORF112426</name>
    <name evidence="3" type="synonym">ORF112419</name>
</gene>
<evidence type="ECO:0000256" key="1">
    <source>
        <dbReference type="SAM" id="SignalP"/>
    </source>
</evidence>
<dbReference type="GO" id="GO:0005509">
    <property type="term" value="F:calcium ion binding"/>
    <property type="evidence" value="ECO:0007669"/>
    <property type="project" value="InterPro"/>
</dbReference>
<dbReference type="PROSITE" id="PS50222">
    <property type="entry name" value="EF_HAND_2"/>
    <property type="match status" value="1"/>
</dbReference>
<sequence length="104" mass="12069">MFLYAILFALSTLIMSAESDYDYGDYETGLFESDSDKAFAHRLFKAGFKNAFKEMDKNNDGVIDQTESKVLFKKGFDLNKDGKIPSAEFEEKFFDWTWLSDRTK</sequence>
<dbReference type="Gene3D" id="1.10.238.10">
    <property type="entry name" value="EF-hand"/>
    <property type="match status" value="1"/>
</dbReference>
<dbReference type="InterPro" id="IPR011992">
    <property type="entry name" value="EF-hand-dom_pair"/>
</dbReference>
<dbReference type="EMBL" id="HACG01032019">
    <property type="protein sequence ID" value="CEK78884.1"/>
    <property type="molecule type" value="Transcribed_RNA"/>
</dbReference>
<evidence type="ECO:0000313" key="3">
    <source>
        <dbReference type="EMBL" id="CEK78881.1"/>
    </source>
</evidence>
<feature type="chain" id="PRO_5007391400" description="EF-hand domain-containing protein" evidence="1">
    <location>
        <begin position="20"/>
        <end position="104"/>
    </location>
</feature>
<dbReference type="InterPro" id="IPR002048">
    <property type="entry name" value="EF_hand_dom"/>
</dbReference>
<feature type="signal peptide" evidence="1">
    <location>
        <begin position="1"/>
        <end position="19"/>
    </location>
</feature>
<dbReference type="EMBL" id="HACG01032016">
    <property type="protein sequence ID" value="CEK78881.1"/>
    <property type="molecule type" value="Transcribed_RNA"/>
</dbReference>
<keyword evidence="1" id="KW-0732">Signal</keyword>
<evidence type="ECO:0000313" key="4">
    <source>
        <dbReference type="EMBL" id="CEK78884.1"/>
    </source>
</evidence>
<dbReference type="AlphaFoldDB" id="A0A0B7ACZ5"/>
<protein>
    <recommendedName>
        <fullName evidence="2">EF-hand domain-containing protein</fullName>
    </recommendedName>
</protein>
<dbReference type="SUPFAM" id="SSF47473">
    <property type="entry name" value="EF-hand"/>
    <property type="match status" value="1"/>
</dbReference>
<dbReference type="Pfam" id="PF13202">
    <property type="entry name" value="EF-hand_5"/>
    <property type="match status" value="2"/>
</dbReference>
<accession>A0A0B7ACZ5</accession>
<feature type="domain" description="EF-hand" evidence="2">
    <location>
        <begin position="43"/>
        <end position="78"/>
    </location>
</feature>